<gene>
    <name evidence="2" type="ORF">BN12_90006</name>
</gene>
<dbReference type="Proteomes" id="UP000035721">
    <property type="component" value="Unassembled WGS sequence"/>
</dbReference>
<proteinExistence type="predicted"/>
<comment type="caution">
    <text evidence="2">The sequence shown here is derived from an EMBL/GenBank/DDBJ whole genome shotgun (WGS) entry which is preliminary data.</text>
</comment>
<protein>
    <submittedName>
        <fullName evidence="2">Uncharacterized protein</fullName>
    </submittedName>
</protein>
<feature type="chain" id="PRO_5001720945" evidence="1">
    <location>
        <begin position="27"/>
        <end position="68"/>
    </location>
</feature>
<sequence>MLRAVGSVMLVAMVAFGVLPTATAQAAGVATGVAHPAGTTAMADPASTRLAGTTSVRYRVTGTGLTRI</sequence>
<reference evidence="2 3" key="1">
    <citation type="journal article" date="2013" name="ISME J.">
        <title>A metabolic model for members of the genus Tetrasphaera involved in enhanced biological phosphorus removal.</title>
        <authorList>
            <person name="Kristiansen R."/>
            <person name="Nguyen H.T.T."/>
            <person name="Saunders A.M."/>
            <person name="Nielsen J.L."/>
            <person name="Wimmer R."/>
            <person name="Le V.Q."/>
            <person name="McIlroy S.J."/>
            <person name="Petrovski S."/>
            <person name="Seviour R.J."/>
            <person name="Calteau A."/>
            <person name="Nielsen K.L."/>
            <person name="Nielsen P.H."/>
        </authorList>
    </citation>
    <scope>NUCLEOTIDE SEQUENCE [LARGE SCALE GENOMIC DNA]</scope>
    <source>
        <strain evidence="2 3">T1-X7</strain>
    </source>
</reference>
<keyword evidence="1" id="KW-0732">Signal</keyword>
<organism evidence="2 3">
    <name type="scientific">Nostocoides japonicum T1-X7</name>
    <dbReference type="NCBI Taxonomy" id="1194083"/>
    <lineage>
        <taxon>Bacteria</taxon>
        <taxon>Bacillati</taxon>
        <taxon>Actinomycetota</taxon>
        <taxon>Actinomycetes</taxon>
        <taxon>Micrococcales</taxon>
        <taxon>Intrasporangiaceae</taxon>
        <taxon>Nostocoides</taxon>
    </lineage>
</organism>
<name>A0A077M3H4_9MICO</name>
<accession>A0A077M3H4</accession>
<evidence type="ECO:0000256" key="1">
    <source>
        <dbReference type="SAM" id="SignalP"/>
    </source>
</evidence>
<keyword evidence="3" id="KW-1185">Reference proteome</keyword>
<dbReference type="EMBL" id="CAJB01000425">
    <property type="protein sequence ID" value="CCH80351.1"/>
    <property type="molecule type" value="Genomic_DNA"/>
</dbReference>
<dbReference type="AlphaFoldDB" id="A0A077M3H4"/>
<evidence type="ECO:0000313" key="2">
    <source>
        <dbReference type="EMBL" id="CCH80351.1"/>
    </source>
</evidence>
<feature type="signal peptide" evidence="1">
    <location>
        <begin position="1"/>
        <end position="26"/>
    </location>
</feature>
<evidence type="ECO:0000313" key="3">
    <source>
        <dbReference type="Proteomes" id="UP000035721"/>
    </source>
</evidence>